<evidence type="ECO:0000313" key="1">
    <source>
        <dbReference type="EMBL" id="RKP08251.1"/>
    </source>
</evidence>
<keyword evidence="2" id="KW-1185">Reference proteome</keyword>
<gene>
    <name evidence="1" type="ORF">THASP1DRAFT_29947</name>
</gene>
<reference evidence="2" key="1">
    <citation type="journal article" date="2018" name="Nat. Microbiol.">
        <title>Leveraging single-cell genomics to expand the fungal tree of life.</title>
        <authorList>
            <person name="Ahrendt S.R."/>
            <person name="Quandt C.A."/>
            <person name="Ciobanu D."/>
            <person name="Clum A."/>
            <person name="Salamov A."/>
            <person name="Andreopoulos B."/>
            <person name="Cheng J.F."/>
            <person name="Woyke T."/>
            <person name="Pelin A."/>
            <person name="Henrissat B."/>
            <person name="Reynolds N.K."/>
            <person name="Benny G.L."/>
            <person name="Smith M.E."/>
            <person name="James T.Y."/>
            <person name="Grigoriev I.V."/>
        </authorList>
    </citation>
    <scope>NUCLEOTIDE SEQUENCE [LARGE SCALE GENOMIC DNA]</scope>
    <source>
        <strain evidence="2">RSA 1356</strain>
    </source>
</reference>
<proteinExistence type="predicted"/>
<accession>A0A4P9XRW2</accession>
<evidence type="ECO:0000313" key="2">
    <source>
        <dbReference type="Proteomes" id="UP000271241"/>
    </source>
</evidence>
<organism evidence="1 2">
    <name type="scientific">Thamnocephalis sphaerospora</name>
    <dbReference type="NCBI Taxonomy" id="78915"/>
    <lineage>
        <taxon>Eukaryota</taxon>
        <taxon>Fungi</taxon>
        <taxon>Fungi incertae sedis</taxon>
        <taxon>Zoopagomycota</taxon>
        <taxon>Zoopagomycotina</taxon>
        <taxon>Zoopagomycetes</taxon>
        <taxon>Zoopagales</taxon>
        <taxon>Sigmoideomycetaceae</taxon>
        <taxon>Thamnocephalis</taxon>
    </lineage>
</organism>
<dbReference type="EMBL" id="KZ992621">
    <property type="protein sequence ID" value="RKP08251.1"/>
    <property type="molecule type" value="Genomic_DNA"/>
</dbReference>
<name>A0A4P9XRW2_9FUNG</name>
<protein>
    <submittedName>
        <fullName evidence="1">Uncharacterized protein</fullName>
    </submittedName>
</protein>
<dbReference type="AlphaFoldDB" id="A0A4P9XRW2"/>
<dbReference type="Proteomes" id="UP000271241">
    <property type="component" value="Unassembled WGS sequence"/>
</dbReference>
<sequence>MSSPPASSGSGNGKARPYAAVTINSAHPKLRFEAIGLYVASGEGLKRQGHPSFVNDIPNLVNQQACDVALPFDGSYVNFYIGDPNGDKFASGCLVLRVGAKARGYEPDADTYVGIAYQVPLGWDRPQHSVTIIETEPNVDLINRTEWLKNCHSTWMHQLQDTTGPIYRAHANTSQPLLVSTTMVTQFGQCQLSITLDELGNKGHQHVREPLFIAAIPPAVYRRAQRAYHAPDLSAYDDEDSLLLNLVVQHSGVVLCNPCYYLETGKAGDRDPTDLVTFGYPGTARFTSTDYANSRGMLTYEIKSVKTHKSNYRLSWQEMPYLVIAWEVDSTSVQRVEDDGEGDSRYRYFVGVMRSDNPRFPRLEIGRKRLFDDQLSALLANEVETWVYTLPYIGSIKLIPRMAAHSVHMAQLSDDHLLKGIKSVALDHVYNGKSTSENYPEPAVIDVVIEYADEGDKMTERSALACPVLFLSCNNFHWENYDALLAINKMTEIARTRQPDNAYMLVENSANSAVQLERCYMLHKNRHDVMESASSIVDCNQFDLFDYQFNSSADQMQAIYVVKQDDSKPLGKHRQYLVSTLSKTHTHVDMVYEWTTNEHAQTNGEVVARFLEDTNVKAHMAAGELLALEYPMLDNVWLRVKHYHNLSHPNVATTIVSTATTEMHAPVGQAASHDTSTRAKNSLRIVFANKLQELTVDEMRALSVGWKGRTMQQTVDELGTLRKEWAFDGIPMDHGEGRALRLHLDVKGPRGAEGLHAIELCVRTYPSVCHPQHDVIAHGLLISKPPLDSIHQRDAKSDANYKSEDIYLIEGESQGHVLMEAYLCGSRRGYFALCLVKDMPNTETVLVLASAFTAHKAESLLFSTAAQYRHE</sequence>